<reference evidence="2 3" key="1">
    <citation type="submission" date="2021-04" db="EMBL/GenBank/DDBJ databases">
        <authorList>
            <person name="Huq M.A."/>
        </authorList>
    </citation>
    <scope>NUCLEOTIDE SEQUENCE [LARGE SCALE GENOMIC DNA]</scope>
    <source>
        <strain evidence="2 3">MAH-13</strain>
    </source>
</reference>
<dbReference type="PROSITE" id="PS50914">
    <property type="entry name" value="BON"/>
    <property type="match status" value="1"/>
</dbReference>
<name>A0ABS4DI98_9GAMM</name>
<protein>
    <submittedName>
        <fullName evidence="2">BON domain-containing protein</fullName>
    </submittedName>
</protein>
<accession>A0ABS4DI98</accession>
<gene>
    <name evidence="2" type="ORF">J7I44_00560</name>
</gene>
<comment type="caution">
    <text evidence="2">The sequence shown here is derived from an EMBL/GenBank/DDBJ whole genome shotgun (WGS) entry which is preliminary data.</text>
</comment>
<evidence type="ECO:0000313" key="2">
    <source>
        <dbReference type="EMBL" id="MBP1472777.1"/>
    </source>
</evidence>
<dbReference type="InterPro" id="IPR007055">
    <property type="entry name" value="BON_dom"/>
</dbReference>
<dbReference type="Pfam" id="PF04972">
    <property type="entry name" value="BON"/>
    <property type="match status" value="1"/>
</dbReference>
<dbReference type="Proteomes" id="UP000823790">
    <property type="component" value="Unassembled WGS sequence"/>
</dbReference>
<evidence type="ECO:0000313" key="3">
    <source>
        <dbReference type="Proteomes" id="UP000823790"/>
    </source>
</evidence>
<organism evidence="2 3">
    <name type="scientific">Frateuria flava</name>
    <dbReference type="NCBI Taxonomy" id="2821489"/>
    <lineage>
        <taxon>Bacteria</taxon>
        <taxon>Pseudomonadati</taxon>
        <taxon>Pseudomonadota</taxon>
        <taxon>Gammaproteobacteria</taxon>
        <taxon>Lysobacterales</taxon>
        <taxon>Rhodanobacteraceae</taxon>
        <taxon>Frateuria</taxon>
    </lineage>
</organism>
<proteinExistence type="predicted"/>
<sequence>MARLLKLAAAFAAGAAAMYLLDPVAGRRRRAMARDRVRATGQDIQDFAQDKVRHAADRLHGAASHLQGHAPSDDRQLHDRIRSKLGHLVAQPGRVEVHVEDGLVTLGGSVGRAEVDGLVAALTDMPGVAHVDNRLDASEPSPSSERRH</sequence>
<keyword evidence="3" id="KW-1185">Reference proteome</keyword>
<dbReference type="RefSeq" id="WP_209614514.1">
    <property type="nucleotide sequence ID" value="NZ_JAGJRS010000002.1"/>
</dbReference>
<feature type="domain" description="BON" evidence="1">
    <location>
        <begin position="73"/>
        <end position="139"/>
    </location>
</feature>
<dbReference type="EMBL" id="JAGJRS010000002">
    <property type="protein sequence ID" value="MBP1472777.1"/>
    <property type="molecule type" value="Genomic_DNA"/>
</dbReference>
<dbReference type="Gene3D" id="3.30.1340.30">
    <property type="match status" value="1"/>
</dbReference>
<evidence type="ECO:0000259" key="1">
    <source>
        <dbReference type="PROSITE" id="PS50914"/>
    </source>
</evidence>